<dbReference type="Proteomes" id="UP001320898">
    <property type="component" value="Unassembled WGS sequence"/>
</dbReference>
<evidence type="ECO:0000313" key="4">
    <source>
        <dbReference type="Proteomes" id="UP001320898"/>
    </source>
</evidence>
<dbReference type="InterPro" id="IPR010093">
    <property type="entry name" value="SinI_DNA-bd"/>
</dbReference>
<dbReference type="GO" id="GO:0003677">
    <property type="term" value="F:DNA binding"/>
    <property type="evidence" value="ECO:0007669"/>
    <property type="project" value="InterPro"/>
</dbReference>
<dbReference type="InterPro" id="IPR024370">
    <property type="entry name" value="PBP_domain"/>
</dbReference>
<proteinExistence type="predicted"/>
<dbReference type="PANTHER" id="PTHR38431">
    <property type="entry name" value="BLL2305 PROTEIN"/>
    <property type="match status" value="1"/>
</dbReference>
<comment type="caution">
    <text evidence="3">The sequence shown here is derived from an EMBL/GenBank/DDBJ whole genome shotgun (WGS) entry which is preliminary data.</text>
</comment>
<evidence type="ECO:0000259" key="2">
    <source>
        <dbReference type="Pfam" id="PF12728"/>
    </source>
</evidence>
<dbReference type="PANTHER" id="PTHR38431:SF1">
    <property type="entry name" value="BLL2305 PROTEIN"/>
    <property type="match status" value="1"/>
</dbReference>
<dbReference type="InterPro" id="IPR041657">
    <property type="entry name" value="HTH_17"/>
</dbReference>
<name>A0AAW5QVN6_9HYPH</name>
<dbReference type="NCBIfam" id="TIGR01764">
    <property type="entry name" value="excise"/>
    <property type="match status" value="1"/>
</dbReference>
<sequence>MAGESNLYLTTKELADLLRVKERRVYELAAANEVPFTRVTGKLLFPRHLIDAWLARHTEVSGDLTALPDPPPVAAGSHDPLLDWAIRESRAGIATVFDGSLDGIERFGRREALFCGMHIPEDGAREWNRGRVSVRFPAMPVVLTEWAWRDRGLIVASDNPLGIDGIAALKGRRFVPRQAEAGAQHLFLDLIAAAGVSESDLTMGPAARTEHDVAISILNGRADAGLGIASVAREYRLGFVPLMRERFDILVWRRSWFEQPFQALIGVCRSQAFRDKAAELGGYDISGFGRVHYNGP</sequence>
<dbReference type="Pfam" id="PF12728">
    <property type="entry name" value="HTH_17"/>
    <property type="match status" value="1"/>
</dbReference>
<dbReference type="AlphaFoldDB" id="A0AAW5QVN6"/>
<feature type="domain" description="PBP" evidence="1">
    <location>
        <begin position="89"/>
        <end position="268"/>
    </location>
</feature>
<accession>A0AAW5QVN6</accession>
<evidence type="ECO:0000259" key="1">
    <source>
        <dbReference type="Pfam" id="PF12727"/>
    </source>
</evidence>
<dbReference type="RefSeq" id="WP_261615580.1">
    <property type="nucleotide sequence ID" value="NZ_JALIDZ010000004.1"/>
</dbReference>
<dbReference type="Pfam" id="PF12727">
    <property type="entry name" value="PBP_like"/>
    <property type="match status" value="1"/>
</dbReference>
<dbReference type="SUPFAM" id="SSF53850">
    <property type="entry name" value="Periplasmic binding protein-like II"/>
    <property type="match status" value="1"/>
</dbReference>
<keyword evidence="4" id="KW-1185">Reference proteome</keyword>
<dbReference type="EMBL" id="JALIDZ010000004">
    <property type="protein sequence ID" value="MCT8972000.1"/>
    <property type="molecule type" value="Genomic_DNA"/>
</dbReference>
<evidence type="ECO:0000313" key="3">
    <source>
        <dbReference type="EMBL" id="MCT8972000.1"/>
    </source>
</evidence>
<protein>
    <submittedName>
        <fullName evidence="3">Helix-turn-helix transcriptional regulator</fullName>
    </submittedName>
</protein>
<reference evidence="3 4" key="1">
    <citation type="submission" date="2022-04" db="EMBL/GenBank/DDBJ databases">
        <authorList>
            <person name="Ye Y.-Q."/>
            <person name="Du Z.-J."/>
        </authorList>
    </citation>
    <scope>NUCLEOTIDE SEQUENCE [LARGE SCALE GENOMIC DNA]</scope>
    <source>
        <strain evidence="3 4">A6E488</strain>
    </source>
</reference>
<organism evidence="3 4">
    <name type="scientific">Microbaculum marinisediminis</name>
    <dbReference type="NCBI Taxonomy" id="2931392"/>
    <lineage>
        <taxon>Bacteria</taxon>
        <taxon>Pseudomonadati</taxon>
        <taxon>Pseudomonadota</taxon>
        <taxon>Alphaproteobacteria</taxon>
        <taxon>Hyphomicrobiales</taxon>
        <taxon>Tepidamorphaceae</taxon>
        <taxon>Microbaculum</taxon>
    </lineage>
</organism>
<feature type="domain" description="Helix-turn-helix" evidence="2">
    <location>
        <begin position="8"/>
        <end position="57"/>
    </location>
</feature>
<gene>
    <name evidence="3" type="ORF">MUB46_09055</name>
</gene>